<sequence length="324" mass="35681">MSASAPQLHAVVADDFEAVNQLIIRECSSQVPLVEKIAHHIIDSGGKRLRPLLVLLVSRALNYGGDKHLLLAALIEFMHTSTLLHDDVVDESSLRRGKPTANSQWSNQSCVLVGDFLYSRSFEMMVRIGSMEIMEILAKVTCVLAEGEVMQLTNVRNPKISEQQYLQVIHAKTAKLFEGATQTAAVLAQASEEQQLAMRDYGKNLGMAFQLIDDLLDYEGDAATMGKNVGDDLAEGKPTLPLIYAMQQGSEAEAKLIRKAIRKGGLEYLEPVMSIVQRTGALDYTREQAAACSEAAKRNLELLPDSDYRSTLYLLTDLALGRKN</sequence>
<organism evidence="13 14">
    <name type="scientific">Marinospirillum celere</name>
    <dbReference type="NCBI Taxonomy" id="1122252"/>
    <lineage>
        <taxon>Bacteria</taxon>
        <taxon>Pseudomonadati</taxon>
        <taxon>Pseudomonadota</taxon>
        <taxon>Gammaproteobacteria</taxon>
        <taxon>Oceanospirillales</taxon>
        <taxon>Oceanospirillaceae</taxon>
        <taxon>Marinospirillum</taxon>
    </lineage>
</organism>
<dbReference type="GO" id="GO:0008299">
    <property type="term" value="P:isoprenoid biosynthetic process"/>
    <property type="evidence" value="ECO:0007669"/>
    <property type="project" value="InterPro"/>
</dbReference>
<dbReference type="PANTHER" id="PTHR12001:SF69">
    <property type="entry name" value="ALL TRANS-POLYPRENYL-DIPHOSPHATE SYNTHASE PDSS1"/>
    <property type="match status" value="1"/>
</dbReference>
<evidence type="ECO:0000256" key="2">
    <source>
        <dbReference type="ARBA" id="ARBA00006706"/>
    </source>
</evidence>
<name>A0A1I1HTW1_9GAMM</name>
<comment type="similarity">
    <text evidence="2 12">Belongs to the FPP/GGPP synthase family.</text>
</comment>
<evidence type="ECO:0000256" key="4">
    <source>
        <dbReference type="ARBA" id="ARBA00022723"/>
    </source>
</evidence>
<evidence type="ECO:0000256" key="7">
    <source>
        <dbReference type="ARBA" id="ARBA00055029"/>
    </source>
</evidence>
<dbReference type="PROSITE" id="PS00444">
    <property type="entry name" value="POLYPRENYL_SYNTHASE_2"/>
    <property type="match status" value="1"/>
</dbReference>
<evidence type="ECO:0000256" key="5">
    <source>
        <dbReference type="ARBA" id="ARBA00022842"/>
    </source>
</evidence>
<comment type="catalytic activity">
    <reaction evidence="6">
        <text>5 isopentenyl diphosphate + (2E,6E)-farnesyl diphosphate = all-trans-octaprenyl diphosphate + 5 diphosphate</text>
        <dbReference type="Rhea" id="RHEA:27798"/>
        <dbReference type="ChEBI" id="CHEBI:33019"/>
        <dbReference type="ChEBI" id="CHEBI:57711"/>
        <dbReference type="ChEBI" id="CHEBI:128769"/>
        <dbReference type="ChEBI" id="CHEBI:175763"/>
        <dbReference type="EC" id="2.5.1.90"/>
    </reaction>
</comment>
<evidence type="ECO:0000313" key="13">
    <source>
        <dbReference type="EMBL" id="SFC27579.1"/>
    </source>
</evidence>
<dbReference type="AlphaFoldDB" id="A0A1I1HTW1"/>
<dbReference type="InterPro" id="IPR008949">
    <property type="entry name" value="Isoprenoid_synthase_dom_sf"/>
</dbReference>
<reference evidence="13 14" key="1">
    <citation type="submission" date="2016-10" db="EMBL/GenBank/DDBJ databases">
        <authorList>
            <person name="de Groot N.N."/>
        </authorList>
    </citation>
    <scope>NUCLEOTIDE SEQUENCE [LARGE SCALE GENOMIC DNA]</scope>
    <source>
        <strain evidence="13 14">DSM 18438</strain>
    </source>
</reference>
<evidence type="ECO:0000256" key="12">
    <source>
        <dbReference type="RuleBase" id="RU004466"/>
    </source>
</evidence>
<keyword evidence="4" id="KW-0479">Metal-binding</keyword>
<accession>A0A1I1HTW1</accession>
<protein>
    <recommendedName>
        <fullName evidence="9">Octaprenyl diphosphate synthase</fullName>
        <ecNumber evidence="8">2.5.1.90</ecNumber>
    </recommendedName>
    <alternativeName>
        <fullName evidence="11">All-trans-octaprenyl-diphosphate synthase</fullName>
    </alternativeName>
    <alternativeName>
        <fullName evidence="10">Octaprenyl pyrophosphate synthase</fullName>
    </alternativeName>
</protein>
<dbReference type="SFLD" id="SFLDS00005">
    <property type="entry name" value="Isoprenoid_Synthase_Type_I"/>
    <property type="match status" value="1"/>
</dbReference>
<dbReference type="OrthoDB" id="9805316at2"/>
<dbReference type="STRING" id="1122252.SAMN05660443_2031"/>
<comment type="function">
    <text evidence="7">Supplies octaprenyl diphosphate, the precursor for the side chain of the isoprenoid quinones ubiquinone and menaquinone.</text>
</comment>
<evidence type="ECO:0000256" key="6">
    <source>
        <dbReference type="ARBA" id="ARBA00051506"/>
    </source>
</evidence>
<dbReference type="InterPro" id="IPR000092">
    <property type="entry name" value="Polyprenyl_synt"/>
</dbReference>
<dbReference type="FunFam" id="1.10.600.10:FF:000002">
    <property type="entry name" value="Octaprenyl diphosphate synthase"/>
    <property type="match status" value="1"/>
</dbReference>
<dbReference type="EMBL" id="FOLH01000004">
    <property type="protein sequence ID" value="SFC27579.1"/>
    <property type="molecule type" value="Genomic_DNA"/>
</dbReference>
<keyword evidence="3 12" id="KW-0808">Transferase</keyword>
<dbReference type="PROSITE" id="PS00723">
    <property type="entry name" value="POLYPRENYL_SYNTHASE_1"/>
    <property type="match status" value="1"/>
</dbReference>
<proteinExistence type="inferred from homology"/>
<evidence type="ECO:0000256" key="9">
    <source>
        <dbReference type="ARBA" id="ARBA00072473"/>
    </source>
</evidence>
<dbReference type="EC" id="2.5.1.90" evidence="8"/>
<dbReference type="GO" id="GO:0046872">
    <property type="term" value="F:metal ion binding"/>
    <property type="evidence" value="ECO:0007669"/>
    <property type="project" value="UniProtKB-KW"/>
</dbReference>
<evidence type="ECO:0000256" key="8">
    <source>
        <dbReference type="ARBA" id="ARBA00066511"/>
    </source>
</evidence>
<dbReference type="Pfam" id="PF00348">
    <property type="entry name" value="polyprenyl_synt"/>
    <property type="match status" value="1"/>
</dbReference>
<evidence type="ECO:0000313" key="14">
    <source>
        <dbReference type="Proteomes" id="UP000199058"/>
    </source>
</evidence>
<dbReference type="RefSeq" id="WP_091962929.1">
    <property type="nucleotide sequence ID" value="NZ_FOLH01000004.1"/>
</dbReference>
<evidence type="ECO:0000256" key="1">
    <source>
        <dbReference type="ARBA" id="ARBA00001946"/>
    </source>
</evidence>
<dbReference type="Proteomes" id="UP000199058">
    <property type="component" value="Unassembled WGS sequence"/>
</dbReference>
<evidence type="ECO:0000256" key="3">
    <source>
        <dbReference type="ARBA" id="ARBA00022679"/>
    </source>
</evidence>
<evidence type="ECO:0000256" key="11">
    <source>
        <dbReference type="ARBA" id="ARBA00083124"/>
    </source>
</evidence>
<dbReference type="SUPFAM" id="SSF48576">
    <property type="entry name" value="Terpenoid synthases"/>
    <property type="match status" value="1"/>
</dbReference>
<keyword evidence="14" id="KW-1185">Reference proteome</keyword>
<dbReference type="PANTHER" id="PTHR12001">
    <property type="entry name" value="GERANYLGERANYL PYROPHOSPHATE SYNTHASE"/>
    <property type="match status" value="1"/>
</dbReference>
<dbReference type="InterPro" id="IPR033749">
    <property type="entry name" value="Polyprenyl_synt_CS"/>
</dbReference>
<dbReference type="Gene3D" id="1.10.600.10">
    <property type="entry name" value="Farnesyl Diphosphate Synthase"/>
    <property type="match status" value="1"/>
</dbReference>
<dbReference type="CDD" id="cd00685">
    <property type="entry name" value="Trans_IPPS_HT"/>
    <property type="match status" value="1"/>
</dbReference>
<keyword evidence="5" id="KW-0460">Magnesium</keyword>
<gene>
    <name evidence="13" type="ORF">SAMN05660443_2031</name>
</gene>
<evidence type="ECO:0000256" key="10">
    <source>
        <dbReference type="ARBA" id="ARBA00079637"/>
    </source>
</evidence>
<comment type="cofactor">
    <cofactor evidence="1">
        <name>Mg(2+)</name>
        <dbReference type="ChEBI" id="CHEBI:18420"/>
    </cofactor>
</comment>
<dbReference type="GO" id="GO:0106350">
    <property type="term" value="F:all-trans-octaprenyl-diphosphate synthase activity"/>
    <property type="evidence" value="ECO:0007669"/>
    <property type="project" value="UniProtKB-EC"/>
</dbReference>